<reference evidence="1" key="1">
    <citation type="submission" date="2014-09" db="EMBL/GenBank/DDBJ databases">
        <authorList>
            <person name="Magalhaes I.L.F."/>
            <person name="Oliveira U."/>
            <person name="Santos F.R."/>
            <person name="Vidigal T.H.D.A."/>
            <person name="Brescovit A.D."/>
            <person name="Santos A.J."/>
        </authorList>
    </citation>
    <scope>NUCLEOTIDE SEQUENCE</scope>
    <source>
        <tissue evidence="1">Shoot tissue taken approximately 20 cm above the soil surface</tissue>
    </source>
</reference>
<organism evidence="1">
    <name type="scientific">Arundo donax</name>
    <name type="common">Giant reed</name>
    <name type="synonym">Donax arundinaceus</name>
    <dbReference type="NCBI Taxonomy" id="35708"/>
    <lineage>
        <taxon>Eukaryota</taxon>
        <taxon>Viridiplantae</taxon>
        <taxon>Streptophyta</taxon>
        <taxon>Embryophyta</taxon>
        <taxon>Tracheophyta</taxon>
        <taxon>Spermatophyta</taxon>
        <taxon>Magnoliopsida</taxon>
        <taxon>Liliopsida</taxon>
        <taxon>Poales</taxon>
        <taxon>Poaceae</taxon>
        <taxon>PACMAD clade</taxon>
        <taxon>Arundinoideae</taxon>
        <taxon>Arundineae</taxon>
        <taxon>Arundo</taxon>
    </lineage>
</organism>
<dbReference type="EMBL" id="GBRH01222467">
    <property type="protein sequence ID" value="JAD75428.1"/>
    <property type="molecule type" value="Transcribed_RNA"/>
</dbReference>
<dbReference type="AlphaFoldDB" id="A0A0A9CLV0"/>
<sequence length="34" mass="4089">MTKESALEWHFRCTGQMKLKTLDMLFQLQLYPIS</sequence>
<protein>
    <submittedName>
        <fullName evidence="1">Uncharacterized protein</fullName>
    </submittedName>
</protein>
<name>A0A0A9CLV0_ARUDO</name>
<reference evidence="1" key="2">
    <citation type="journal article" date="2015" name="Data Brief">
        <title>Shoot transcriptome of the giant reed, Arundo donax.</title>
        <authorList>
            <person name="Barrero R.A."/>
            <person name="Guerrero F.D."/>
            <person name="Moolhuijzen P."/>
            <person name="Goolsby J.A."/>
            <person name="Tidwell J."/>
            <person name="Bellgard S.E."/>
            <person name="Bellgard M.I."/>
        </authorList>
    </citation>
    <scope>NUCLEOTIDE SEQUENCE</scope>
    <source>
        <tissue evidence="1">Shoot tissue taken approximately 20 cm above the soil surface</tissue>
    </source>
</reference>
<accession>A0A0A9CLV0</accession>
<evidence type="ECO:0000313" key="1">
    <source>
        <dbReference type="EMBL" id="JAD75428.1"/>
    </source>
</evidence>
<proteinExistence type="predicted"/>